<keyword evidence="1" id="KW-0812">Transmembrane</keyword>
<feature type="transmembrane region" description="Helical" evidence="1">
    <location>
        <begin position="49"/>
        <end position="66"/>
    </location>
</feature>
<evidence type="ECO:0000313" key="2">
    <source>
        <dbReference type="EMBL" id="ADI36591.1"/>
    </source>
</evidence>
<dbReference type="Proteomes" id="UP000007722">
    <property type="component" value="Chromosome"/>
</dbReference>
<dbReference type="EMBL" id="CP002057">
    <property type="protein sequence ID" value="ADI36591.1"/>
    <property type="molecule type" value="Genomic_DNA"/>
</dbReference>
<gene>
    <name evidence="2" type="ordered locus">Mvol_0934</name>
</gene>
<keyword evidence="1" id="KW-0472">Membrane</keyword>
<name>D7DTY1_METV3</name>
<keyword evidence="1" id="KW-1133">Transmembrane helix</keyword>
<reference evidence="2 3" key="1">
    <citation type="submission" date="2010-05" db="EMBL/GenBank/DDBJ databases">
        <title>Complete sequence of Methanococcus voltae A3.</title>
        <authorList>
            <consortium name="US DOE Joint Genome Institute"/>
            <person name="Lucas S."/>
            <person name="Copeland A."/>
            <person name="Lapidus A."/>
            <person name="Cheng J.-F."/>
            <person name="Bruce D."/>
            <person name="Goodwin L."/>
            <person name="Pitluck S."/>
            <person name="Lowry S."/>
            <person name="Clum A."/>
            <person name="Land M."/>
            <person name="Hauser L."/>
            <person name="Kyrpides N."/>
            <person name="Mikhailova N."/>
            <person name="Whitman W.B."/>
            <person name="Woyke T."/>
        </authorList>
    </citation>
    <scope>NUCLEOTIDE SEQUENCE [LARGE SCALE GENOMIC DNA]</scope>
    <source>
        <strain evidence="3">ATCC BAA-1334 / A3</strain>
    </source>
</reference>
<dbReference type="InParanoid" id="D7DTY1"/>
<organism evidence="2 3">
    <name type="scientific">Methanococcus voltae (strain ATCC BAA-1334 / A3)</name>
    <dbReference type="NCBI Taxonomy" id="456320"/>
    <lineage>
        <taxon>Archaea</taxon>
        <taxon>Methanobacteriati</taxon>
        <taxon>Methanobacteriota</taxon>
        <taxon>Methanomada group</taxon>
        <taxon>Methanococci</taxon>
        <taxon>Methanococcales</taxon>
        <taxon>Methanococcaceae</taxon>
        <taxon>Methanococcus</taxon>
    </lineage>
</organism>
<evidence type="ECO:0000313" key="3">
    <source>
        <dbReference type="Proteomes" id="UP000007722"/>
    </source>
</evidence>
<dbReference type="OrthoDB" id="62389at2157"/>
<dbReference type="HOGENOM" id="CLU_1648344_0_0_2"/>
<accession>D7DTY1</accession>
<protein>
    <submittedName>
        <fullName evidence="2">Uncharacterized protein</fullName>
    </submittedName>
</protein>
<sequence length="160" mass="18651">MSYSSKKLEDIQHSIIKEKDSIVRIRVLRVILGILILIMAYLLTNNLGIYAWLGAIFIIFILWAYISNKLSERCKMVEHLKNLELMQIEEKEDDLFRDEVDTEIIGEESTKITENNDHNVSNINIQNIEETADEEITNEAIMPKENENNENIDILNDKKD</sequence>
<dbReference type="AlphaFoldDB" id="D7DTY1"/>
<keyword evidence="3" id="KW-1185">Reference proteome</keyword>
<dbReference type="KEGG" id="mvo:Mvol_0934"/>
<feature type="transmembrane region" description="Helical" evidence="1">
    <location>
        <begin position="21"/>
        <end position="43"/>
    </location>
</feature>
<proteinExistence type="predicted"/>
<evidence type="ECO:0000256" key="1">
    <source>
        <dbReference type="SAM" id="Phobius"/>
    </source>
</evidence>